<dbReference type="EMBL" id="LQNX01000054">
    <property type="protein sequence ID" value="KXT81034.1"/>
    <property type="molecule type" value="Genomic_DNA"/>
</dbReference>
<feature type="transmembrane region" description="Helical" evidence="5">
    <location>
        <begin position="24"/>
        <end position="44"/>
    </location>
</feature>
<evidence type="ECO:0000256" key="4">
    <source>
        <dbReference type="ARBA" id="ARBA00023136"/>
    </source>
</evidence>
<keyword evidence="2 5" id="KW-0812">Transmembrane</keyword>
<evidence type="ECO:0000256" key="1">
    <source>
        <dbReference type="ARBA" id="ARBA00004141"/>
    </source>
</evidence>
<dbReference type="GO" id="GO:0005886">
    <property type="term" value="C:plasma membrane"/>
    <property type="evidence" value="ECO:0007669"/>
    <property type="project" value="UniProtKB-ARBA"/>
</dbReference>
<dbReference type="CDD" id="cd16914">
    <property type="entry name" value="EcfT"/>
    <property type="match status" value="1"/>
</dbReference>
<dbReference type="Proteomes" id="UP000070678">
    <property type="component" value="Unassembled WGS sequence"/>
</dbReference>
<evidence type="ECO:0000313" key="7">
    <source>
        <dbReference type="Proteomes" id="UP000070678"/>
    </source>
</evidence>
<evidence type="ECO:0000256" key="3">
    <source>
        <dbReference type="ARBA" id="ARBA00022989"/>
    </source>
</evidence>
<feature type="transmembrane region" description="Helical" evidence="5">
    <location>
        <begin position="81"/>
        <end position="101"/>
    </location>
</feature>
<protein>
    <submittedName>
        <fullName evidence="6">ECF transporter, transmembrane component</fullName>
    </submittedName>
</protein>
<evidence type="ECO:0000256" key="5">
    <source>
        <dbReference type="SAM" id="Phobius"/>
    </source>
</evidence>
<dbReference type="RefSeq" id="WP_061414922.1">
    <property type="nucleotide sequence ID" value="NZ_KQ969521.1"/>
</dbReference>
<organism evidence="6 7">
    <name type="scientific">Streptococcus oralis</name>
    <dbReference type="NCBI Taxonomy" id="1303"/>
    <lineage>
        <taxon>Bacteria</taxon>
        <taxon>Bacillati</taxon>
        <taxon>Bacillota</taxon>
        <taxon>Bacilli</taxon>
        <taxon>Lactobacillales</taxon>
        <taxon>Streptococcaceae</taxon>
        <taxon>Streptococcus</taxon>
    </lineage>
</organism>
<gene>
    <name evidence="6" type="ORF">SORDD15_00917</name>
</gene>
<evidence type="ECO:0000256" key="2">
    <source>
        <dbReference type="ARBA" id="ARBA00022692"/>
    </source>
</evidence>
<feature type="transmembrane region" description="Helical" evidence="5">
    <location>
        <begin position="199"/>
        <end position="215"/>
    </location>
</feature>
<keyword evidence="4 5" id="KW-0472">Membrane</keyword>
<dbReference type="AlphaFoldDB" id="A0A139NZ91"/>
<accession>A0A139NZ91</accession>
<name>A0A139NZ91_STROR</name>
<sequence length="216" mass="25044">MIKVATQTPIISLFLLILSLETSFLPSIALNLSVVAFCILFMLYYRRFKMLAWMLLLAILPSFANYWAVQLHGDASQAVILGTRVFVTVCIGLVFVSSISLKELLLYLAQKGLSRSWAYALIVVFNSFPLIQQEIKSLKEACLLRGQELHFWSPLIYSKVLMTVFRWRHLYLRALSAHGYDEHAQLENRYRTFYISKKTKLIYLLFFLLLQTSLFL</sequence>
<reference evidence="6 7" key="1">
    <citation type="submission" date="2016-01" db="EMBL/GenBank/DDBJ databases">
        <title>Highly variable Streptococcus oralis are common among viridans streptococci isolated from primates.</title>
        <authorList>
            <person name="Denapaite D."/>
            <person name="Rieger M."/>
            <person name="Koendgen S."/>
            <person name="Brueckner R."/>
            <person name="Ochigava I."/>
            <person name="Kappeler P."/>
            <person name="Maetz-Rensing K."/>
            <person name="Leendertz F."/>
            <person name="Hakenbeck R."/>
        </authorList>
    </citation>
    <scope>NUCLEOTIDE SEQUENCE [LARGE SCALE GENOMIC DNA]</scope>
    <source>
        <strain evidence="6 7">DD15</strain>
    </source>
</reference>
<dbReference type="PATRIC" id="fig|1303.78.peg.978"/>
<feature type="transmembrane region" description="Helical" evidence="5">
    <location>
        <begin position="51"/>
        <end position="69"/>
    </location>
</feature>
<dbReference type="InterPro" id="IPR003339">
    <property type="entry name" value="ABC/ECF_trnsptr_transmembrane"/>
</dbReference>
<proteinExistence type="predicted"/>
<comment type="caution">
    <text evidence="6">The sequence shown here is derived from an EMBL/GenBank/DDBJ whole genome shotgun (WGS) entry which is preliminary data.</text>
</comment>
<keyword evidence="3 5" id="KW-1133">Transmembrane helix</keyword>
<comment type="subcellular location">
    <subcellularLocation>
        <location evidence="1">Membrane</location>
        <topology evidence="1">Multi-pass membrane protein</topology>
    </subcellularLocation>
</comment>
<evidence type="ECO:0000313" key="6">
    <source>
        <dbReference type="EMBL" id="KXT81034.1"/>
    </source>
</evidence>
<dbReference type="OrthoDB" id="92887at2"/>